<proteinExistence type="predicted"/>
<keyword evidence="3" id="KW-1185">Reference proteome</keyword>
<organism evidence="2 3">
    <name type="scientific">Portunus trituberculatus</name>
    <name type="common">Swimming crab</name>
    <name type="synonym">Neptunus trituberculatus</name>
    <dbReference type="NCBI Taxonomy" id="210409"/>
    <lineage>
        <taxon>Eukaryota</taxon>
        <taxon>Metazoa</taxon>
        <taxon>Ecdysozoa</taxon>
        <taxon>Arthropoda</taxon>
        <taxon>Crustacea</taxon>
        <taxon>Multicrustacea</taxon>
        <taxon>Malacostraca</taxon>
        <taxon>Eumalacostraca</taxon>
        <taxon>Eucarida</taxon>
        <taxon>Decapoda</taxon>
        <taxon>Pleocyemata</taxon>
        <taxon>Brachyura</taxon>
        <taxon>Eubrachyura</taxon>
        <taxon>Portunoidea</taxon>
        <taxon>Portunidae</taxon>
        <taxon>Portuninae</taxon>
        <taxon>Portunus</taxon>
    </lineage>
</organism>
<evidence type="ECO:0000313" key="2">
    <source>
        <dbReference type="EMBL" id="MPC77041.1"/>
    </source>
</evidence>
<reference evidence="2 3" key="1">
    <citation type="submission" date="2019-05" db="EMBL/GenBank/DDBJ databases">
        <title>Another draft genome of Portunus trituberculatus and its Hox gene families provides insights of decapod evolution.</title>
        <authorList>
            <person name="Jeong J.-H."/>
            <person name="Song I."/>
            <person name="Kim S."/>
            <person name="Choi T."/>
            <person name="Kim D."/>
            <person name="Ryu S."/>
            <person name="Kim W."/>
        </authorList>
    </citation>
    <scope>NUCLEOTIDE SEQUENCE [LARGE SCALE GENOMIC DNA]</scope>
    <source>
        <tissue evidence="2">Muscle</tissue>
    </source>
</reference>
<dbReference type="Proteomes" id="UP000324222">
    <property type="component" value="Unassembled WGS sequence"/>
</dbReference>
<evidence type="ECO:0000313" key="3">
    <source>
        <dbReference type="Proteomes" id="UP000324222"/>
    </source>
</evidence>
<dbReference type="AlphaFoldDB" id="A0A5B7HVG6"/>
<feature type="compositionally biased region" description="Basic and acidic residues" evidence="1">
    <location>
        <begin position="35"/>
        <end position="46"/>
    </location>
</feature>
<name>A0A5B7HVG6_PORTR</name>
<dbReference type="EMBL" id="VSRR010044867">
    <property type="protein sequence ID" value="MPC77041.1"/>
    <property type="molecule type" value="Genomic_DNA"/>
</dbReference>
<sequence length="61" mass="6934">MTTRRRQAVHGVMMAPLCSRGPQTYAPPEGTNESDNEHARDRRSGRCETTPRITNHNKIQD</sequence>
<protein>
    <submittedName>
        <fullName evidence="2">Uncharacterized protein</fullName>
    </submittedName>
</protein>
<feature type="compositionally biased region" description="Polar residues" evidence="1">
    <location>
        <begin position="51"/>
        <end position="61"/>
    </location>
</feature>
<accession>A0A5B7HVG6</accession>
<comment type="caution">
    <text evidence="2">The sequence shown here is derived from an EMBL/GenBank/DDBJ whole genome shotgun (WGS) entry which is preliminary data.</text>
</comment>
<gene>
    <name evidence="2" type="ORF">E2C01_071480</name>
</gene>
<feature type="region of interest" description="Disordered" evidence="1">
    <location>
        <begin position="1"/>
        <end position="61"/>
    </location>
</feature>
<evidence type="ECO:0000256" key="1">
    <source>
        <dbReference type="SAM" id="MobiDB-lite"/>
    </source>
</evidence>